<accession>A0AAU7DQU9</accession>
<feature type="transmembrane region" description="Helical" evidence="1">
    <location>
        <begin position="383"/>
        <end position="403"/>
    </location>
</feature>
<feature type="transmembrane region" description="Helical" evidence="1">
    <location>
        <begin position="303"/>
        <end position="324"/>
    </location>
</feature>
<evidence type="ECO:0000256" key="1">
    <source>
        <dbReference type="SAM" id="Phobius"/>
    </source>
</evidence>
<keyword evidence="1" id="KW-0472">Membrane</keyword>
<name>A0AAU7DQU9_9BACT</name>
<feature type="transmembrane region" description="Helical" evidence="1">
    <location>
        <begin position="159"/>
        <end position="179"/>
    </location>
</feature>
<organism evidence="2">
    <name type="scientific">Telmatobacter sp. DSM 110680</name>
    <dbReference type="NCBI Taxonomy" id="3036704"/>
    <lineage>
        <taxon>Bacteria</taxon>
        <taxon>Pseudomonadati</taxon>
        <taxon>Acidobacteriota</taxon>
        <taxon>Terriglobia</taxon>
        <taxon>Terriglobales</taxon>
        <taxon>Acidobacteriaceae</taxon>
        <taxon>Telmatobacter</taxon>
    </lineage>
</organism>
<gene>
    <name evidence="2" type="ORF">P8935_10100</name>
</gene>
<feature type="transmembrane region" description="Helical" evidence="1">
    <location>
        <begin position="331"/>
        <end position="351"/>
    </location>
</feature>
<keyword evidence="1" id="KW-1133">Transmembrane helix</keyword>
<keyword evidence="1" id="KW-0812">Transmembrane</keyword>
<reference evidence="2" key="1">
    <citation type="submission" date="2023-03" db="EMBL/GenBank/DDBJ databases">
        <title>Edaphobacter sp.</title>
        <authorList>
            <person name="Huber K.J."/>
            <person name="Papendorf J."/>
            <person name="Pilke C."/>
            <person name="Bunk B."/>
            <person name="Sproeer C."/>
            <person name="Pester M."/>
        </authorList>
    </citation>
    <scope>NUCLEOTIDE SEQUENCE</scope>
    <source>
        <strain evidence="2">DSM 110680</strain>
    </source>
</reference>
<evidence type="ECO:0008006" key="3">
    <source>
        <dbReference type="Google" id="ProtNLM"/>
    </source>
</evidence>
<dbReference type="EMBL" id="CP121196">
    <property type="protein sequence ID" value="XBH19650.1"/>
    <property type="molecule type" value="Genomic_DNA"/>
</dbReference>
<proteinExistence type="predicted"/>
<sequence>MTHRFARLRRFHFNFPQRIAAAFLALFLMQGLWITAHQTLSDRDYQYARCGRETWEKPSPLAGYYTTCGNIHDGILAYRVAGLPLTINLLVQRGLDHFRKSEDRVVQASTGQSTAELSIWELRHQMTHVLLLLRLPFLFCGCVLGAGLWWVTRRLYGNLGGYVALSLYCFSPPILRACVSPSPDIIAALGVYGGIYTCIGVAHAMQGPRRKWRPRIILLIIVFALAAAAHIAALPAAAFMGFVLMLWIAEGRRSQILPVILLASGGALLLVFACYGFSPDAFSYMFRSAAGFLSVSFDPARRFFTTFSNVGVIVAAAAAGVLYLLVRRSRYFGNTAPLLCFLVLVVLVATGVQATPWLWALPFLLTFVGGAFADAFESERGKPFLIAAASLVGLQIVVCVYTLRSLI</sequence>
<dbReference type="RefSeq" id="WP_348264870.1">
    <property type="nucleotide sequence ID" value="NZ_CP121196.1"/>
</dbReference>
<feature type="transmembrane region" description="Helical" evidence="1">
    <location>
        <begin position="216"/>
        <end position="249"/>
    </location>
</feature>
<feature type="transmembrane region" description="Helical" evidence="1">
    <location>
        <begin position="255"/>
        <end position="274"/>
    </location>
</feature>
<feature type="transmembrane region" description="Helical" evidence="1">
    <location>
        <begin position="185"/>
        <end position="204"/>
    </location>
</feature>
<evidence type="ECO:0000313" key="2">
    <source>
        <dbReference type="EMBL" id="XBH19650.1"/>
    </source>
</evidence>
<protein>
    <recommendedName>
        <fullName evidence="3">Glycosyltransferase RgtA/B/C/D-like domain-containing protein</fullName>
    </recommendedName>
</protein>
<feature type="transmembrane region" description="Helical" evidence="1">
    <location>
        <begin position="131"/>
        <end position="152"/>
    </location>
</feature>
<dbReference type="AlphaFoldDB" id="A0AAU7DQU9"/>